<dbReference type="Proteomes" id="UP000569732">
    <property type="component" value="Unassembled WGS sequence"/>
</dbReference>
<evidence type="ECO:0000313" key="3">
    <source>
        <dbReference type="Proteomes" id="UP000569732"/>
    </source>
</evidence>
<name>A0A853IFE5_9GAMM</name>
<protein>
    <submittedName>
        <fullName evidence="2">Uncharacterized protein</fullName>
    </submittedName>
</protein>
<accession>A0A853IFE5</accession>
<organism evidence="2 3">
    <name type="scientific">Spartinivicinus marinus</name>
    <dbReference type="NCBI Taxonomy" id="2994442"/>
    <lineage>
        <taxon>Bacteria</taxon>
        <taxon>Pseudomonadati</taxon>
        <taxon>Pseudomonadota</taxon>
        <taxon>Gammaproteobacteria</taxon>
        <taxon>Oceanospirillales</taxon>
        <taxon>Zooshikellaceae</taxon>
        <taxon>Spartinivicinus</taxon>
    </lineage>
</organism>
<sequence>MNTLSKAAVFTALLSSTSVFASTYYELGEEANDALAGLSEHCVEALLKVKLKEGNSWIGSSAKWYNQNNNYGYNFDVFYRLGFSTEKLATIHLTGKYIPNPPADASSYKYSCSVSWEK</sequence>
<keyword evidence="1" id="KW-0732">Signal</keyword>
<dbReference type="RefSeq" id="WP_180571255.1">
    <property type="nucleotide sequence ID" value="NZ_JACCKB010000070.1"/>
</dbReference>
<dbReference type="AlphaFoldDB" id="A0A853IFE5"/>
<feature type="chain" id="PRO_5032779604" evidence="1">
    <location>
        <begin position="22"/>
        <end position="118"/>
    </location>
</feature>
<comment type="caution">
    <text evidence="2">The sequence shown here is derived from an EMBL/GenBank/DDBJ whole genome shotgun (WGS) entry which is preliminary data.</text>
</comment>
<dbReference type="EMBL" id="JACCKB010000070">
    <property type="protein sequence ID" value="NYZ69258.1"/>
    <property type="molecule type" value="Genomic_DNA"/>
</dbReference>
<reference evidence="2 3" key="1">
    <citation type="submission" date="2020-07" db="EMBL/GenBank/DDBJ databases">
        <title>Endozoicomonas sp. nov., isolated from sediment.</title>
        <authorList>
            <person name="Gu T."/>
        </authorList>
    </citation>
    <scope>NUCLEOTIDE SEQUENCE [LARGE SCALE GENOMIC DNA]</scope>
    <source>
        <strain evidence="2 3">SM1973</strain>
    </source>
</reference>
<proteinExistence type="predicted"/>
<evidence type="ECO:0000256" key="1">
    <source>
        <dbReference type="SAM" id="SignalP"/>
    </source>
</evidence>
<keyword evidence="3" id="KW-1185">Reference proteome</keyword>
<feature type="signal peptide" evidence="1">
    <location>
        <begin position="1"/>
        <end position="21"/>
    </location>
</feature>
<evidence type="ECO:0000313" key="2">
    <source>
        <dbReference type="EMBL" id="NYZ69258.1"/>
    </source>
</evidence>
<gene>
    <name evidence="2" type="ORF">H0A36_24880</name>
</gene>